<feature type="compositionally biased region" description="Basic and acidic residues" evidence="1">
    <location>
        <begin position="1"/>
        <end position="21"/>
    </location>
</feature>
<evidence type="ECO:0000313" key="2">
    <source>
        <dbReference type="EMBL" id="KAK3241076.1"/>
    </source>
</evidence>
<feature type="compositionally biased region" description="Polar residues" evidence="1">
    <location>
        <begin position="28"/>
        <end position="37"/>
    </location>
</feature>
<organism evidence="2 3">
    <name type="scientific">Cymbomonas tetramitiformis</name>
    <dbReference type="NCBI Taxonomy" id="36881"/>
    <lineage>
        <taxon>Eukaryota</taxon>
        <taxon>Viridiplantae</taxon>
        <taxon>Chlorophyta</taxon>
        <taxon>Pyramimonadophyceae</taxon>
        <taxon>Pyramimonadales</taxon>
        <taxon>Pyramimonadaceae</taxon>
        <taxon>Cymbomonas</taxon>
    </lineage>
</organism>
<proteinExistence type="predicted"/>
<dbReference type="SUPFAM" id="SSF49723">
    <property type="entry name" value="Lipase/lipooxygenase domain (PLAT/LH2 domain)"/>
    <property type="match status" value="1"/>
</dbReference>
<dbReference type="Proteomes" id="UP001190700">
    <property type="component" value="Unassembled WGS sequence"/>
</dbReference>
<name>A0AAE0BQQ3_9CHLO</name>
<accession>A0AAE0BQQ3</accession>
<evidence type="ECO:0000256" key="1">
    <source>
        <dbReference type="SAM" id="MobiDB-lite"/>
    </source>
</evidence>
<gene>
    <name evidence="2" type="ORF">CYMTET_49127</name>
</gene>
<dbReference type="InterPro" id="IPR036392">
    <property type="entry name" value="PLAT/LH2_dom_sf"/>
</dbReference>
<keyword evidence="3" id="KW-1185">Reference proteome</keyword>
<dbReference type="AlphaFoldDB" id="A0AAE0BQQ3"/>
<sequence length="144" mass="15413">MTPEEVKAEGETRTKSPEKQKARAARSNYENPDTTAAEQDPADGASTSTALEGGKGADIVLEKGGRSKKFNYIVHVLTSPEDDSGTDARVHLTLSGKGGTSQPLALDITNCVSDNTTLFQEGQVQFTASRPPRFRHPDVKAIVN</sequence>
<comment type="caution">
    <text evidence="2">The sequence shown here is derived from an EMBL/GenBank/DDBJ whole genome shotgun (WGS) entry which is preliminary data.</text>
</comment>
<dbReference type="Gene3D" id="2.60.60.20">
    <property type="entry name" value="PLAT/LH2 domain"/>
    <property type="match status" value="1"/>
</dbReference>
<dbReference type="EMBL" id="LGRX02033485">
    <property type="protein sequence ID" value="KAK3241076.1"/>
    <property type="molecule type" value="Genomic_DNA"/>
</dbReference>
<protein>
    <submittedName>
        <fullName evidence="2">Uncharacterized protein</fullName>
    </submittedName>
</protein>
<reference evidence="2 3" key="1">
    <citation type="journal article" date="2015" name="Genome Biol. Evol.">
        <title>Comparative Genomics of a Bacterivorous Green Alga Reveals Evolutionary Causalities and Consequences of Phago-Mixotrophic Mode of Nutrition.</title>
        <authorList>
            <person name="Burns J.A."/>
            <person name="Paasch A."/>
            <person name="Narechania A."/>
            <person name="Kim E."/>
        </authorList>
    </citation>
    <scope>NUCLEOTIDE SEQUENCE [LARGE SCALE GENOMIC DNA]</scope>
    <source>
        <strain evidence="2 3">PLY_AMNH</strain>
    </source>
</reference>
<feature type="region of interest" description="Disordered" evidence="1">
    <location>
        <begin position="1"/>
        <end position="54"/>
    </location>
</feature>
<evidence type="ECO:0000313" key="3">
    <source>
        <dbReference type="Proteomes" id="UP001190700"/>
    </source>
</evidence>